<dbReference type="Gene3D" id="1.20.1290.10">
    <property type="entry name" value="AhpD-like"/>
    <property type="match status" value="1"/>
</dbReference>
<dbReference type="Proteomes" id="UP000431401">
    <property type="component" value="Unassembled WGS sequence"/>
</dbReference>
<dbReference type="EMBL" id="WEGI01000002">
    <property type="protein sequence ID" value="MQY25174.1"/>
    <property type="molecule type" value="Genomic_DNA"/>
</dbReference>
<keyword evidence="3" id="KW-1185">Reference proteome</keyword>
<dbReference type="RefSeq" id="WP_319942504.1">
    <property type="nucleotide sequence ID" value="NZ_WEGI01000002.1"/>
</dbReference>
<evidence type="ECO:0000313" key="2">
    <source>
        <dbReference type="EMBL" id="MQY25174.1"/>
    </source>
</evidence>
<dbReference type="SUPFAM" id="SSF69118">
    <property type="entry name" value="AhpD-like"/>
    <property type="match status" value="1"/>
</dbReference>
<dbReference type="GO" id="GO:0051920">
    <property type="term" value="F:peroxiredoxin activity"/>
    <property type="evidence" value="ECO:0007669"/>
    <property type="project" value="InterPro"/>
</dbReference>
<feature type="domain" description="Carboxymuconolactone decarboxylase-like" evidence="1">
    <location>
        <begin position="42"/>
        <end position="122"/>
    </location>
</feature>
<dbReference type="PANTHER" id="PTHR33570">
    <property type="entry name" value="4-CARBOXYMUCONOLACTONE DECARBOXYLASE FAMILY PROTEIN"/>
    <property type="match status" value="1"/>
</dbReference>
<reference evidence="2 3" key="1">
    <citation type="submission" date="2019-10" db="EMBL/GenBank/DDBJ databases">
        <title>Nocardia macrotermitis sp. nov. and Nocardia aurantia sp. nov., isolated from the gut of fungus growing-termite Macrotermes natalensis.</title>
        <authorList>
            <person name="Benndorf R."/>
            <person name="Schwitalla J."/>
            <person name="Martin K."/>
            <person name="De Beer W."/>
            <person name="Kaster A.-K."/>
            <person name="Vollmers J."/>
            <person name="Poulsen M."/>
            <person name="Beemelmanns C."/>
        </authorList>
    </citation>
    <scope>NUCLEOTIDE SEQUENCE [LARGE SCALE GENOMIC DNA]</scope>
    <source>
        <strain evidence="2 3">RB56</strain>
    </source>
</reference>
<protein>
    <recommendedName>
        <fullName evidence="1">Carboxymuconolactone decarboxylase-like domain-containing protein</fullName>
    </recommendedName>
</protein>
<name>A0A7K0DK58_9NOCA</name>
<dbReference type="AlphaFoldDB" id="A0A7K0DK58"/>
<dbReference type="InterPro" id="IPR052512">
    <property type="entry name" value="4CMD/NDH-1_regulator"/>
</dbReference>
<organism evidence="2 3">
    <name type="scientific">Nocardia aurantia</name>
    <dbReference type="NCBI Taxonomy" id="2585199"/>
    <lineage>
        <taxon>Bacteria</taxon>
        <taxon>Bacillati</taxon>
        <taxon>Actinomycetota</taxon>
        <taxon>Actinomycetes</taxon>
        <taxon>Mycobacteriales</taxon>
        <taxon>Nocardiaceae</taxon>
        <taxon>Nocardia</taxon>
    </lineage>
</organism>
<accession>A0A7K0DK58</accession>
<sequence length="141" mass="15577">MTSADTTRGELWEAGLRVRREVVGAEYVDRALANADDFQLPMQELVTEYCWGTVWTREGLDRRTRSMLNLAMLTTLNRSAEFATHVRGALTNGVTEEEIREVLLQATIYAGVPAGVEAFRIAGPILAEHRAAQAAPEESQA</sequence>
<gene>
    <name evidence="2" type="ORF">NRB56_07300</name>
</gene>
<dbReference type="Pfam" id="PF02627">
    <property type="entry name" value="CMD"/>
    <property type="match status" value="1"/>
</dbReference>
<evidence type="ECO:0000313" key="3">
    <source>
        <dbReference type="Proteomes" id="UP000431401"/>
    </source>
</evidence>
<evidence type="ECO:0000259" key="1">
    <source>
        <dbReference type="Pfam" id="PF02627"/>
    </source>
</evidence>
<proteinExistence type="predicted"/>
<comment type="caution">
    <text evidence="2">The sequence shown here is derived from an EMBL/GenBank/DDBJ whole genome shotgun (WGS) entry which is preliminary data.</text>
</comment>
<dbReference type="PANTHER" id="PTHR33570:SF2">
    <property type="entry name" value="CARBOXYMUCONOLACTONE DECARBOXYLASE-LIKE DOMAIN-CONTAINING PROTEIN"/>
    <property type="match status" value="1"/>
</dbReference>
<dbReference type="InterPro" id="IPR029032">
    <property type="entry name" value="AhpD-like"/>
</dbReference>
<dbReference type="InterPro" id="IPR003779">
    <property type="entry name" value="CMD-like"/>
</dbReference>